<gene>
    <name evidence="2" type="ORF">V3330_19540</name>
</gene>
<evidence type="ECO:0000313" key="3">
    <source>
        <dbReference type="Proteomes" id="UP001359886"/>
    </source>
</evidence>
<dbReference type="InterPro" id="IPR012337">
    <property type="entry name" value="RNaseH-like_sf"/>
</dbReference>
<protein>
    <submittedName>
        <fullName evidence="2">IS481 family transposase</fullName>
    </submittedName>
</protein>
<dbReference type="InterPro" id="IPR001584">
    <property type="entry name" value="Integrase_cat-core"/>
</dbReference>
<dbReference type="PROSITE" id="PS50994">
    <property type="entry name" value="INTEGRASE"/>
    <property type="match status" value="1"/>
</dbReference>
<dbReference type="Gene3D" id="3.30.420.10">
    <property type="entry name" value="Ribonuclease H-like superfamily/Ribonuclease H"/>
    <property type="match status" value="1"/>
</dbReference>
<organism evidence="2 3">
    <name type="scientific">Elongatibacter sediminis</name>
    <dbReference type="NCBI Taxonomy" id="3119006"/>
    <lineage>
        <taxon>Bacteria</taxon>
        <taxon>Pseudomonadati</taxon>
        <taxon>Pseudomonadota</taxon>
        <taxon>Gammaproteobacteria</taxon>
        <taxon>Chromatiales</taxon>
        <taxon>Wenzhouxiangellaceae</taxon>
        <taxon>Elongatibacter</taxon>
    </lineage>
</organism>
<dbReference type="InterPro" id="IPR036397">
    <property type="entry name" value="RNaseH_sf"/>
</dbReference>
<dbReference type="Pfam" id="PF13565">
    <property type="entry name" value="HTH_32"/>
    <property type="match status" value="1"/>
</dbReference>
<dbReference type="GO" id="GO:0015074">
    <property type="term" value="P:DNA integration"/>
    <property type="evidence" value="ECO:0007669"/>
    <property type="project" value="InterPro"/>
</dbReference>
<feature type="domain" description="Integrase catalytic" evidence="1">
    <location>
        <begin position="129"/>
        <end position="297"/>
    </location>
</feature>
<sequence length="388" mass="44480">MDERLKFIARLLEGEKMAPLCREFGISRVTGYKIFNRYKACGLDGLYDRSRAPYRQANKLPFQVERTILGIKKEHPSWGAPKIRDKLIRQYPMIPPPAVSTIHAALDRNGLVKRRKRRRHKARGTALIGADRPNGLWSADYKGEFQLGNRQYCYPLTISDYRSRYLLACEGLESTKSDFAFSVFERAFRDFGLPTAIRTDNGTPFAAPCALFGLSRLAVWWLRLGINIQRIKPGQPQQNGRHERIHLTLKKEATKPPGFNFLQQQERFDTFMQVYNNERPHQALGGAYPGDVYTPSARVYEPPPDPEYPYHDRTIRVTRCGRICLGSRKINFSVVFAGQLVGIREVADQVWQVSFLEYDLGYFDQDQDRVEPGPDPFAPGTVLTMCPE</sequence>
<dbReference type="Pfam" id="PF13683">
    <property type="entry name" value="rve_3"/>
    <property type="match status" value="1"/>
</dbReference>
<dbReference type="EMBL" id="JAZHOG010000026">
    <property type="protein sequence ID" value="MEJ8569830.1"/>
    <property type="molecule type" value="Genomic_DNA"/>
</dbReference>
<dbReference type="SUPFAM" id="SSF46689">
    <property type="entry name" value="Homeodomain-like"/>
    <property type="match status" value="1"/>
</dbReference>
<proteinExistence type="predicted"/>
<dbReference type="InterPro" id="IPR009057">
    <property type="entry name" value="Homeodomain-like_sf"/>
</dbReference>
<reference evidence="2 3" key="1">
    <citation type="submission" date="2024-02" db="EMBL/GenBank/DDBJ databases">
        <title>A novel Wenzhouxiangellaceae bacterium, isolated from coastal sediments.</title>
        <authorList>
            <person name="Du Z.-J."/>
            <person name="Ye Y.-Q."/>
            <person name="Zhang X.-Y."/>
        </authorList>
    </citation>
    <scope>NUCLEOTIDE SEQUENCE [LARGE SCALE GENOMIC DNA]</scope>
    <source>
        <strain evidence="2 3">CH-27</strain>
    </source>
</reference>
<accession>A0AAW9RD83</accession>
<dbReference type="RefSeq" id="WP_354697157.1">
    <property type="nucleotide sequence ID" value="NZ_JAZHOG010000026.1"/>
</dbReference>
<dbReference type="AlphaFoldDB" id="A0AAW9RD83"/>
<comment type="caution">
    <text evidence="2">The sequence shown here is derived from an EMBL/GenBank/DDBJ whole genome shotgun (WGS) entry which is preliminary data.</text>
</comment>
<keyword evidence="3" id="KW-1185">Reference proteome</keyword>
<dbReference type="Proteomes" id="UP001359886">
    <property type="component" value="Unassembled WGS sequence"/>
</dbReference>
<evidence type="ECO:0000259" key="1">
    <source>
        <dbReference type="PROSITE" id="PS50994"/>
    </source>
</evidence>
<dbReference type="SUPFAM" id="SSF53098">
    <property type="entry name" value="Ribonuclease H-like"/>
    <property type="match status" value="1"/>
</dbReference>
<evidence type="ECO:0000313" key="2">
    <source>
        <dbReference type="EMBL" id="MEJ8569830.1"/>
    </source>
</evidence>
<dbReference type="GO" id="GO:0003676">
    <property type="term" value="F:nucleic acid binding"/>
    <property type="evidence" value="ECO:0007669"/>
    <property type="project" value="InterPro"/>
</dbReference>
<dbReference type="PANTHER" id="PTHR47515">
    <property type="entry name" value="LOW CALCIUM RESPONSE LOCUS PROTEIN T"/>
    <property type="match status" value="1"/>
</dbReference>
<dbReference type="PANTHER" id="PTHR47515:SF2">
    <property type="entry name" value="INTEGRASE CORE DOMAIN PROTEIN"/>
    <property type="match status" value="1"/>
</dbReference>
<name>A0AAW9RD83_9GAMM</name>